<feature type="transmembrane region" description="Helical" evidence="1">
    <location>
        <begin position="77"/>
        <end position="100"/>
    </location>
</feature>
<keyword evidence="1" id="KW-0472">Membrane</keyword>
<evidence type="ECO:0000256" key="1">
    <source>
        <dbReference type="SAM" id="Phobius"/>
    </source>
</evidence>
<protein>
    <recommendedName>
        <fullName evidence="4">MARVEL domain-containing protein</fullName>
    </recommendedName>
</protein>
<organism evidence="2 3">
    <name type="scientific">Neolentinus lepideus HHB14362 ss-1</name>
    <dbReference type="NCBI Taxonomy" id="1314782"/>
    <lineage>
        <taxon>Eukaryota</taxon>
        <taxon>Fungi</taxon>
        <taxon>Dikarya</taxon>
        <taxon>Basidiomycota</taxon>
        <taxon>Agaricomycotina</taxon>
        <taxon>Agaricomycetes</taxon>
        <taxon>Gloeophyllales</taxon>
        <taxon>Gloeophyllaceae</taxon>
        <taxon>Neolentinus</taxon>
    </lineage>
</organism>
<sequence length="169" mass="19118">MGSKTHYHPYHPYMFALMTFCALAELGLTAFLITMGNEHHTWPSIRYHSLLILFCFDAVWTMVFSTAYLLWMIDGSVHVLASIASSVIWLVITTIVWGTASGVMHNTRGGHDCPGAPANSRCRQSLTVEALGWTEFSLCVVALAATILWIRLSKRRYVSHPYLRLISRW</sequence>
<dbReference type="OrthoDB" id="3226059at2759"/>
<dbReference type="Proteomes" id="UP000076761">
    <property type="component" value="Unassembled WGS sequence"/>
</dbReference>
<feature type="transmembrane region" description="Helical" evidence="1">
    <location>
        <begin position="12"/>
        <end position="35"/>
    </location>
</feature>
<keyword evidence="1" id="KW-0812">Transmembrane</keyword>
<evidence type="ECO:0000313" key="3">
    <source>
        <dbReference type="Proteomes" id="UP000076761"/>
    </source>
</evidence>
<reference evidence="2 3" key="1">
    <citation type="journal article" date="2016" name="Mol. Biol. Evol.">
        <title>Comparative Genomics of Early-Diverging Mushroom-Forming Fungi Provides Insights into the Origins of Lignocellulose Decay Capabilities.</title>
        <authorList>
            <person name="Nagy L.G."/>
            <person name="Riley R."/>
            <person name="Tritt A."/>
            <person name="Adam C."/>
            <person name="Daum C."/>
            <person name="Floudas D."/>
            <person name="Sun H."/>
            <person name="Yadav J.S."/>
            <person name="Pangilinan J."/>
            <person name="Larsson K.H."/>
            <person name="Matsuura K."/>
            <person name="Barry K."/>
            <person name="Labutti K."/>
            <person name="Kuo R."/>
            <person name="Ohm R.A."/>
            <person name="Bhattacharya S.S."/>
            <person name="Shirouzu T."/>
            <person name="Yoshinaga Y."/>
            <person name="Martin F.M."/>
            <person name="Grigoriev I.V."/>
            <person name="Hibbett D.S."/>
        </authorList>
    </citation>
    <scope>NUCLEOTIDE SEQUENCE [LARGE SCALE GENOMIC DNA]</scope>
    <source>
        <strain evidence="2 3">HHB14362 ss-1</strain>
    </source>
</reference>
<evidence type="ECO:0008006" key="4">
    <source>
        <dbReference type="Google" id="ProtNLM"/>
    </source>
</evidence>
<keyword evidence="3" id="KW-1185">Reference proteome</keyword>
<proteinExistence type="predicted"/>
<gene>
    <name evidence="2" type="ORF">NEOLEDRAFT_1125945</name>
</gene>
<dbReference type="EMBL" id="KV425551">
    <property type="protein sequence ID" value="KZT30407.1"/>
    <property type="molecule type" value="Genomic_DNA"/>
</dbReference>
<name>A0A165VYW5_9AGAM</name>
<feature type="transmembrane region" description="Helical" evidence="1">
    <location>
        <begin position="47"/>
        <end position="70"/>
    </location>
</feature>
<dbReference type="AlphaFoldDB" id="A0A165VYW5"/>
<dbReference type="InParanoid" id="A0A165VYW5"/>
<feature type="transmembrane region" description="Helical" evidence="1">
    <location>
        <begin position="130"/>
        <end position="150"/>
    </location>
</feature>
<keyword evidence="1" id="KW-1133">Transmembrane helix</keyword>
<evidence type="ECO:0000313" key="2">
    <source>
        <dbReference type="EMBL" id="KZT30407.1"/>
    </source>
</evidence>
<accession>A0A165VYW5</accession>
<dbReference type="STRING" id="1314782.A0A165VYW5"/>